<proteinExistence type="predicted"/>
<sequence>MKNKTIRFLYSIACNIFIWCYISNTFLDIINYENSILKGATMYGMSHSFKEKMYPTMTCGNKVECEELMKNLYKMNEVSHIVIDPNYLITSNINNDYISTMLIIIQSNTIFLLTFISLSICVISLLIRCIMYCIMRNVSNMAYGIAFHTEKFFQTIALAFITTYCFMQSIIFVVMSTFIFIFEYQIRYNGKNERYKEKIRI</sequence>
<dbReference type="EMBL" id="LT906555">
    <property type="protein sequence ID" value="SNW62842.1"/>
    <property type="molecule type" value="Genomic_DNA"/>
</dbReference>
<evidence type="ECO:0000256" key="1">
    <source>
        <dbReference type="SAM" id="Phobius"/>
    </source>
</evidence>
<evidence type="ECO:0000313" key="2">
    <source>
        <dbReference type="EMBL" id="SNW62842.1"/>
    </source>
</evidence>
<feature type="transmembrane region" description="Helical" evidence="1">
    <location>
        <begin position="156"/>
        <end position="182"/>
    </location>
</feature>
<protein>
    <submittedName>
        <fullName evidence="2">Transmembrane domain-containing protein</fullName>
    </submittedName>
</protein>
<reference evidence="2" key="1">
    <citation type="submission" date="2017-08" db="EMBL/GenBank/DDBJ databases">
        <authorList>
            <consortium name="Urmite Genomes"/>
        </authorList>
    </citation>
    <scope>NUCLEOTIDE SEQUENCE [LARGE SCALE GENOMIC DNA]</scope>
    <source>
        <strain evidence="2">IHUMI-LCC2</strain>
    </source>
</reference>
<dbReference type="GeneID" id="35382781"/>
<keyword evidence="1" id="KW-0472">Membrane</keyword>
<keyword evidence="3" id="KW-1185">Reference proteome</keyword>
<dbReference type="KEGG" id="vg:35382781"/>
<keyword evidence="1" id="KW-1133">Transmembrane helix</keyword>
<keyword evidence="1 2" id="KW-0812">Transmembrane</keyword>
<gene>
    <name evidence="2" type="ORF">ORPV_938</name>
</gene>
<organism evidence="2">
    <name type="scientific">Orpheovirus IHUMI-LCC2</name>
    <dbReference type="NCBI Taxonomy" id="2023057"/>
    <lineage>
        <taxon>Viruses</taxon>
        <taxon>Varidnaviria</taxon>
        <taxon>Bamfordvirae</taxon>
        <taxon>Nucleocytoviricota</taxon>
        <taxon>Megaviricetes</taxon>
        <taxon>Pimascovirales</taxon>
        <taxon>Ocovirineae</taxon>
        <taxon>Orpheoviridae</taxon>
        <taxon>Alphaorpheovirus</taxon>
        <taxon>Alphaorpheovirus massiliense</taxon>
    </lineage>
</organism>
<dbReference type="Proteomes" id="UP000236316">
    <property type="component" value="Segment"/>
</dbReference>
<evidence type="ECO:0000313" key="3">
    <source>
        <dbReference type="Proteomes" id="UP000236316"/>
    </source>
</evidence>
<name>A0A2I2L5L8_9VIRU</name>
<accession>A0A2I2L5L8</accession>
<dbReference type="RefSeq" id="YP_009449144.1">
    <property type="nucleotide sequence ID" value="NC_036594.1"/>
</dbReference>
<feature type="transmembrane region" description="Helical" evidence="1">
    <location>
        <begin position="110"/>
        <end position="135"/>
    </location>
</feature>